<dbReference type="Gene3D" id="3.40.630.30">
    <property type="match status" value="1"/>
</dbReference>
<dbReference type="InterPro" id="IPR016181">
    <property type="entry name" value="Acyl_CoA_acyltransferase"/>
</dbReference>
<dbReference type="PROSITE" id="PS51186">
    <property type="entry name" value="GNAT"/>
    <property type="match status" value="2"/>
</dbReference>
<sequence>MASVEEMRLIAKWAAAEGWQPGAGDDEVFFPTDPHGFLIGQLNGQPISSISAVRYGRGHGFIGLYITVPGHRGQGYGLRTWQAGMERLAGRNIGLDGVVAQQANYRKSGFRPAWRTTRYQGLLVGARRAAGVETVDARSIGFAELAAFDRRFFPAERDAFLALWITTPGRQAVAARRNGSVVGFAVRRPAGNVDRIGPVFADSPEVAESLLAALSTVGRPGEAPPVMIDVPAHNTAAVELAERVGLEAGWDTARMYTGGAPQIDQHGIYAVTTLELG</sequence>
<dbReference type="InterPro" id="IPR052729">
    <property type="entry name" value="Acyl/Acetyltrans_Enzymes"/>
</dbReference>
<feature type="domain" description="N-acetyltransferase" evidence="1">
    <location>
        <begin position="1"/>
        <end position="130"/>
    </location>
</feature>
<dbReference type="EMBL" id="VIWY01000005">
    <property type="protein sequence ID" value="TWG12890.1"/>
    <property type="molecule type" value="Genomic_DNA"/>
</dbReference>
<protein>
    <recommendedName>
        <fullName evidence="1">N-acetyltransferase domain-containing protein</fullName>
    </recommendedName>
</protein>
<dbReference type="PANTHER" id="PTHR47237:SF1">
    <property type="entry name" value="SLL0310 PROTEIN"/>
    <property type="match status" value="1"/>
</dbReference>
<dbReference type="Proteomes" id="UP000320239">
    <property type="component" value="Unassembled WGS sequence"/>
</dbReference>
<comment type="caution">
    <text evidence="2">The sequence shown here is derived from an EMBL/GenBank/DDBJ whole genome shotgun (WGS) entry which is preliminary data.</text>
</comment>
<proteinExistence type="predicted"/>
<dbReference type="GO" id="GO:0016747">
    <property type="term" value="F:acyltransferase activity, transferring groups other than amino-acyl groups"/>
    <property type="evidence" value="ECO:0007669"/>
    <property type="project" value="InterPro"/>
</dbReference>
<dbReference type="InterPro" id="IPR041496">
    <property type="entry name" value="YitH/HolE_GNAT"/>
</dbReference>
<evidence type="ECO:0000259" key="1">
    <source>
        <dbReference type="PROSITE" id="PS51186"/>
    </source>
</evidence>
<gene>
    <name evidence="2" type="ORF">FHX34_105758</name>
</gene>
<dbReference type="SUPFAM" id="SSF55729">
    <property type="entry name" value="Acyl-CoA N-acyltransferases (Nat)"/>
    <property type="match status" value="1"/>
</dbReference>
<dbReference type="Pfam" id="PF00583">
    <property type="entry name" value="Acetyltransf_1"/>
    <property type="match status" value="1"/>
</dbReference>
<organism evidence="2 3">
    <name type="scientific">Actinoplanes teichomyceticus</name>
    <dbReference type="NCBI Taxonomy" id="1867"/>
    <lineage>
        <taxon>Bacteria</taxon>
        <taxon>Bacillati</taxon>
        <taxon>Actinomycetota</taxon>
        <taxon>Actinomycetes</taxon>
        <taxon>Micromonosporales</taxon>
        <taxon>Micromonosporaceae</taxon>
        <taxon>Actinoplanes</taxon>
    </lineage>
</organism>
<dbReference type="Pfam" id="PF18014">
    <property type="entry name" value="Acetyltransf_18"/>
    <property type="match status" value="1"/>
</dbReference>
<evidence type="ECO:0000313" key="2">
    <source>
        <dbReference type="EMBL" id="TWG12890.1"/>
    </source>
</evidence>
<accession>A0A561VMR9</accession>
<dbReference type="PANTHER" id="PTHR47237">
    <property type="entry name" value="SLL0310 PROTEIN"/>
    <property type="match status" value="1"/>
</dbReference>
<evidence type="ECO:0000313" key="3">
    <source>
        <dbReference type="Proteomes" id="UP000320239"/>
    </source>
</evidence>
<dbReference type="InterPro" id="IPR000182">
    <property type="entry name" value="GNAT_dom"/>
</dbReference>
<reference evidence="2 3" key="1">
    <citation type="submission" date="2019-06" db="EMBL/GenBank/DDBJ databases">
        <title>Sequencing the genomes of 1000 actinobacteria strains.</title>
        <authorList>
            <person name="Klenk H.-P."/>
        </authorList>
    </citation>
    <scope>NUCLEOTIDE SEQUENCE [LARGE SCALE GENOMIC DNA]</scope>
    <source>
        <strain evidence="2 3">DSM 43866</strain>
    </source>
</reference>
<dbReference type="AlphaFoldDB" id="A0A561VMR9"/>
<feature type="domain" description="N-acetyltransferase" evidence="1">
    <location>
        <begin position="132"/>
        <end position="275"/>
    </location>
</feature>
<dbReference type="Gene3D" id="3.40.630.90">
    <property type="match status" value="1"/>
</dbReference>
<keyword evidence="3" id="KW-1185">Reference proteome</keyword>
<name>A0A561VMR9_ACTTI</name>